<dbReference type="InterPro" id="IPR036249">
    <property type="entry name" value="Thioredoxin-like_sf"/>
</dbReference>
<proteinExistence type="predicted"/>
<name>A0A9X3LHS5_9BACL</name>
<dbReference type="RefSeq" id="WP_269926577.1">
    <property type="nucleotide sequence ID" value="NZ_JAMKBJ010000007.1"/>
</dbReference>
<reference evidence="1" key="1">
    <citation type="submission" date="2022-05" db="EMBL/GenBank/DDBJ databases">
        <authorList>
            <person name="Colautti A."/>
            <person name="Iacumin L."/>
        </authorList>
    </citation>
    <scope>NUCLEOTIDE SEQUENCE</scope>
    <source>
        <strain evidence="1">SK 55</strain>
    </source>
</reference>
<protein>
    <submittedName>
        <fullName evidence="1">Glutaredoxin family protein</fullName>
    </submittedName>
</protein>
<dbReference type="SUPFAM" id="SSF52833">
    <property type="entry name" value="Thioredoxin-like"/>
    <property type="match status" value="1"/>
</dbReference>
<comment type="caution">
    <text evidence="1">The sequence shown here is derived from an EMBL/GenBank/DDBJ whole genome shotgun (WGS) entry which is preliminary data.</text>
</comment>
<evidence type="ECO:0000313" key="2">
    <source>
        <dbReference type="Proteomes" id="UP001152173"/>
    </source>
</evidence>
<keyword evidence="2" id="KW-1185">Reference proteome</keyword>
<dbReference type="InterPro" id="IPR008554">
    <property type="entry name" value="Glutaredoxin-like"/>
</dbReference>
<dbReference type="EMBL" id="JAMKBJ010000007">
    <property type="protein sequence ID" value="MCZ8537484.1"/>
    <property type="molecule type" value="Genomic_DNA"/>
</dbReference>
<accession>A0A9X3LHS5</accession>
<dbReference type="Pfam" id="PF05768">
    <property type="entry name" value="Glrx-like"/>
    <property type="match status" value="1"/>
</dbReference>
<dbReference type="AlphaFoldDB" id="A0A9X3LHS5"/>
<dbReference type="Proteomes" id="UP001152173">
    <property type="component" value="Unassembled WGS sequence"/>
</dbReference>
<evidence type="ECO:0000313" key="1">
    <source>
        <dbReference type="EMBL" id="MCZ8537484.1"/>
    </source>
</evidence>
<organism evidence="1 2">
    <name type="scientific">Paenisporosarcina quisquiliarum</name>
    <dbReference type="NCBI Taxonomy" id="365346"/>
    <lineage>
        <taxon>Bacteria</taxon>
        <taxon>Bacillati</taxon>
        <taxon>Bacillota</taxon>
        <taxon>Bacilli</taxon>
        <taxon>Bacillales</taxon>
        <taxon>Caryophanaceae</taxon>
        <taxon>Paenisporosarcina</taxon>
    </lineage>
</organism>
<gene>
    <name evidence="1" type="ORF">M9R32_09850</name>
</gene>
<dbReference type="Gene3D" id="3.40.30.10">
    <property type="entry name" value="Glutaredoxin"/>
    <property type="match status" value="1"/>
</dbReference>
<sequence>MNVQFYTRPNCPLCEDARLMLELVKEDVVLHIEEINIEDNDDIHEKFLLRIPVIERDGVVIQEGRIDYPTLLEVFTS</sequence>